<evidence type="ECO:0000313" key="10">
    <source>
        <dbReference type="Proteomes" id="UP001301350"/>
    </source>
</evidence>
<evidence type="ECO:0000313" key="9">
    <source>
        <dbReference type="EMBL" id="KAK4537694.1"/>
    </source>
</evidence>
<dbReference type="GO" id="GO:0005813">
    <property type="term" value="C:centrosome"/>
    <property type="evidence" value="ECO:0007669"/>
    <property type="project" value="UniProtKB-SubCell"/>
</dbReference>
<dbReference type="Proteomes" id="UP001301350">
    <property type="component" value="Unassembled WGS sequence"/>
</dbReference>
<evidence type="ECO:0000256" key="3">
    <source>
        <dbReference type="ARBA" id="ARBA00023054"/>
    </source>
</evidence>
<protein>
    <recommendedName>
        <fullName evidence="8">Spindle assembly abnormal protein 6 N-terminal domain-containing protein</fullName>
    </recommendedName>
</protein>
<feature type="compositionally biased region" description="Low complexity" evidence="7">
    <location>
        <begin position="489"/>
        <end position="504"/>
    </location>
</feature>
<dbReference type="Gene3D" id="2.170.210.20">
    <property type="entry name" value="Spindle assembly abnormal protein 6, N-terminal domain"/>
    <property type="match status" value="1"/>
</dbReference>
<comment type="subcellular location">
    <subcellularLocation>
        <location evidence="1">Cytoplasm</location>
        <location evidence="1">Cytoskeleton</location>
        <location evidence="1">Microtubule organizing center</location>
        <location evidence="1">Centrosome</location>
    </subcellularLocation>
</comment>
<evidence type="ECO:0000256" key="1">
    <source>
        <dbReference type="ARBA" id="ARBA00004300"/>
    </source>
</evidence>
<dbReference type="InterPro" id="IPR038558">
    <property type="entry name" value="SAS-6_N_sf"/>
</dbReference>
<reference evidence="9 10" key="1">
    <citation type="submission" date="2022-07" db="EMBL/GenBank/DDBJ databases">
        <title>Genome-wide signatures of adaptation to extreme environments.</title>
        <authorList>
            <person name="Cho C.H."/>
            <person name="Yoon H.S."/>
        </authorList>
    </citation>
    <scope>NUCLEOTIDE SEQUENCE [LARGE SCALE GENOMIC DNA]</scope>
    <source>
        <strain evidence="9 10">DBV 063 E5</strain>
    </source>
</reference>
<feature type="coiled-coil region" evidence="6">
    <location>
        <begin position="199"/>
        <end position="477"/>
    </location>
</feature>
<evidence type="ECO:0000256" key="4">
    <source>
        <dbReference type="ARBA" id="ARBA00023212"/>
    </source>
</evidence>
<gene>
    <name evidence="9" type="ORF">CDCA_CDCA13G3719</name>
</gene>
<accession>A0AAV9J040</accession>
<evidence type="ECO:0000256" key="5">
    <source>
        <dbReference type="ARBA" id="ARBA00023306"/>
    </source>
</evidence>
<comment type="caution">
    <text evidence="9">The sequence shown here is derived from an EMBL/GenBank/DDBJ whole genome shotgun (WGS) entry which is preliminary data.</text>
</comment>
<name>A0AAV9J040_CYACA</name>
<feature type="domain" description="Spindle assembly abnormal protein 6 N-terminal" evidence="8">
    <location>
        <begin position="37"/>
        <end position="183"/>
    </location>
</feature>
<proteinExistence type="predicted"/>
<organism evidence="9 10">
    <name type="scientific">Cyanidium caldarium</name>
    <name type="common">Red alga</name>
    <dbReference type="NCBI Taxonomy" id="2771"/>
    <lineage>
        <taxon>Eukaryota</taxon>
        <taxon>Rhodophyta</taxon>
        <taxon>Bangiophyceae</taxon>
        <taxon>Cyanidiales</taxon>
        <taxon>Cyanidiaceae</taxon>
        <taxon>Cyanidium</taxon>
    </lineage>
</organism>
<dbReference type="EMBL" id="JANCYW010000013">
    <property type="protein sequence ID" value="KAK4537694.1"/>
    <property type="molecule type" value="Genomic_DNA"/>
</dbReference>
<keyword evidence="5" id="KW-0131">Cell cycle</keyword>
<dbReference type="AlphaFoldDB" id="A0AAV9J040"/>
<dbReference type="Pfam" id="PF16531">
    <property type="entry name" value="SAS-6_N"/>
    <property type="match status" value="1"/>
</dbReference>
<keyword evidence="4" id="KW-0206">Cytoskeleton</keyword>
<evidence type="ECO:0000256" key="6">
    <source>
        <dbReference type="SAM" id="Coils"/>
    </source>
</evidence>
<dbReference type="PANTHER" id="PTHR44281">
    <property type="entry name" value="SPINDLE ASSEMBLY ABNORMAL PROTEIN 6 HOMOLOG"/>
    <property type="match status" value="1"/>
</dbReference>
<feature type="region of interest" description="Disordered" evidence="7">
    <location>
        <begin position="1"/>
        <end position="32"/>
    </location>
</feature>
<evidence type="ECO:0000259" key="8">
    <source>
        <dbReference type="Pfam" id="PF16531"/>
    </source>
</evidence>
<keyword evidence="2" id="KW-0963">Cytoplasm</keyword>
<feature type="region of interest" description="Disordered" evidence="7">
    <location>
        <begin position="478"/>
        <end position="504"/>
    </location>
</feature>
<dbReference type="InterPro" id="IPR032396">
    <property type="entry name" value="SAS-6_N"/>
</dbReference>
<evidence type="ECO:0000256" key="2">
    <source>
        <dbReference type="ARBA" id="ARBA00022490"/>
    </source>
</evidence>
<keyword evidence="10" id="KW-1185">Reference proteome</keyword>
<dbReference type="PANTHER" id="PTHR44281:SF2">
    <property type="entry name" value="SPINDLE ASSEMBLY ABNORMAL PROTEIN 6 HOMOLOG"/>
    <property type="match status" value="1"/>
</dbReference>
<dbReference type="CDD" id="cd10142">
    <property type="entry name" value="HD_SAS6_N"/>
    <property type="match status" value="1"/>
</dbReference>
<sequence length="504" mass="56857">MAAAAEMDTTAPPSDSLPRVMGARAPSVRPETPRLPYAERVPVTVRNVRTGTEREAASLFVQVRLGSAVVSRLRSVSVQLTDADDPFFLYQFEVSEEDYPRLKAEQSLFVDFAQFPRLIVDYFEQCRQASSGFHATLTEYGSDGGDGGVAETATTAAAAAASGKLCICETTRFRNLPHLCLHMAPGSDTAVKRYLAARWQEAARRNAELEAALEEAQSRFAERTCRMEQLAAQVAQLQSERVQATNELRAQHQAALTEARERALQTLMEKQNEWQQERRALEERYGGEQRASTERLERAEADVRRLMQERYASEAQIRQLETRLAAERSECEALRRELDKAREEQREIARQQHQLQRQVDAAGVERQSLERALADKDAWMERMRQMLESATAQKQTLEQTLLAQREARARLERQLEAAAVEIERGNAMLERLQSALREAKAKARLKAAVAEQQEAVLRERQRQVEQLREQAALWQRSMRQAPETLGGFTPASPTPSSSSHLAVP</sequence>
<keyword evidence="3 6" id="KW-0175">Coiled coil</keyword>
<evidence type="ECO:0000256" key="7">
    <source>
        <dbReference type="SAM" id="MobiDB-lite"/>
    </source>
</evidence>